<dbReference type="InterPro" id="IPR003362">
    <property type="entry name" value="Bact_transf"/>
</dbReference>
<evidence type="ECO:0000256" key="4">
    <source>
        <dbReference type="ARBA" id="ARBA00022679"/>
    </source>
</evidence>
<reference evidence="11 12" key="1">
    <citation type="submission" date="2017-09" db="EMBL/GenBank/DDBJ databases">
        <title>Comparative genomics of rhizobia isolated from Phaseolus vulgaris in China.</title>
        <authorList>
            <person name="Tong W."/>
        </authorList>
    </citation>
    <scope>NUCLEOTIDE SEQUENCE [LARGE SCALE GENOMIC DNA]</scope>
    <source>
        <strain evidence="11 12">PCH1</strain>
    </source>
</reference>
<keyword evidence="8" id="KW-0270">Exopolysaccharide synthesis</keyword>
<dbReference type="EMBL" id="NWTC01000001">
    <property type="protein sequence ID" value="PDT50566.1"/>
    <property type="molecule type" value="Genomic_DNA"/>
</dbReference>
<evidence type="ECO:0000256" key="7">
    <source>
        <dbReference type="ARBA" id="ARBA00023136"/>
    </source>
</evidence>
<protein>
    <submittedName>
        <fullName evidence="11">UDP-phosphate galactose phosphotransferase</fullName>
    </submittedName>
</protein>
<evidence type="ECO:0000256" key="1">
    <source>
        <dbReference type="ARBA" id="ARBA00004236"/>
    </source>
</evidence>
<dbReference type="Pfam" id="PF02397">
    <property type="entry name" value="Bac_transf"/>
    <property type="match status" value="1"/>
</dbReference>
<comment type="similarity">
    <text evidence="2">Belongs to the bacterial sugar transferase family.</text>
</comment>
<proteinExistence type="inferred from homology"/>
<evidence type="ECO:0000259" key="10">
    <source>
        <dbReference type="Pfam" id="PF02397"/>
    </source>
</evidence>
<gene>
    <name evidence="11" type="ORF">CO661_01670</name>
</gene>
<keyword evidence="6 9" id="KW-1133">Transmembrane helix</keyword>
<dbReference type="GO" id="GO:0005886">
    <property type="term" value="C:plasma membrane"/>
    <property type="evidence" value="ECO:0007669"/>
    <property type="project" value="UniProtKB-SubCell"/>
</dbReference>
<dbReference type="AlphaFoldDB" id="A0A2A6M7Z4"/>
<feature type="transmembrane region" description="Helical" evidence="9">
    <location>
        <begin position="36"/>
        <end position="59"/>
    </location>
</feature>
<evidence type="ECO:0000256" key="9">
    <source>
        <dbReference type="SAM" id="Phobius"/>
    </source>
</evidence>
<evidence type="ECO:0000256" key="2">
    <source>
        <dbReference type="ARBA" id="ARBA00006464"/>
    </source>
</evidence>
<evidence type="ECO:0000256" key="5">
    <source>
        <dbReference type="ARBA" id="ARBA00022692"/>
    </source>
</evidence>
<dbReference type="GO" id="GO:0000271">
    <property type="term" value="P:polysaccharide biosynthetic process"/>
    <property type="evidence" value="ECO:0007669"/>
    <property type="project" value="UniProtKB-KW"/>
</dbReference>
<feature type="domain" description="Bacterial sugar transferase" evidence="10">
    <location>
        <begin position="31"/>
        <end position="222"/>
    </location>
</feature>
<name>A0A2A6M7Z4_RHIFR</name>
<evidence type="ECO:0000256" key="8">
    <source>
        <dbReference type="ARBA" id="ARBA00023169"/>
    </source>
</evidence>
<keyword evidence="7 9" id="KW-0472">Membrane</keyword>
<evidence type="ECO:0000313" key="11">
    <source>
        <dbReference type="EMBL" id="PDT50566.1"/>
    </source>
</evidence>
<accession>A0A2A6M7Z4</accession>
<keyword evidence="4 11" id="KW-0808">Transferase</keyword>
<keyword evidence="3" id="KW-1003">Cell membrane</keyword>
<comment type="subcellular location">
    <subcellularLocation>
        <location evidence="1">Cell membrane</location>
    </subcellularLocation>
</comment>
<evidence type="ECO:0000313" key="12">
    <source>
        <dbReference type="Proteomes" id="UP000220353"/>
    </source>
</evidence>
<dbReference type="PANTHER" id="PTHR30576">
    <property type="entry name" value="COLANIC BIOSYNTHESIS UDP-GLUCOSE LIPID CARRIER TRANSFERASE"/>
    <property type="match status" value="1"/>
</dbReference>
<sequence>MVVVVRSDQSFVGRLHELSNVGECQLGGRRKRIFDIVGATGLIVFLAPVMIAVAFAVWIGRPGSTFFGHSRIGFEGRKFKCLKYRSMVADSSEVLRRHFLENPAARAEWAETRKLRDDPRVTRIGKLLRRSSMDELPQLFNVLRGEMSLVGPRPITDEEASRYGSDFSLYKRARPGITGLWQVSGRSDCDYETRVRLDVAYVSNWSLLLDVRILIRTVGVVLRQEGSR</sequence>
<keyword evidence="5 9" id="KW-0812">Transmembrane</keyword>
<organism evidence="11 12">
    <name type="scientific">Rhizobium fredii</name>
    <name type="common">Sinorhizobium fredii</name>
    <dbReference type="NCBI Taxonomy" id="380"/>
    <lineage>
        <taxon>Bacteria</taxon>
        <taxon>Pseudomonadati</taxon>
        <taxon>Pseudomonadota</taxon>
        <taxon>Alphaproteobacteria</taxon>
        <taxon>Hyphomicrobiales</taxon>
        <taxon>Rhizobiaceae</taxon>
        <taxon>Sinorhizobium/Ensifer group</taxon>
        <taxon>Sinorhizobium</taxon>
    </lineage>
</organism>
<dbReference type="PANTHER" id="PTHR30576:SF4">
    <property type="entry name" value="UNDECAPRENYL-PHOSPHATE GALACTOSE PHOSPHOTRANSFERASE"/>
    <property type="match status" value="1"/>
</dbReference>
<evidence type="ECO:0000256" key="3">
    <source>
        <dbReference type="ARBA" id="ARBA00022475"/>
    </source>
</evidence>
<dbReference type="Proteomes" id="UP000220353">
    <property type="component" value="Unassembled WGS sequence"/>
</dbReference>
<dbReference type="GO" id="GO:0016780">
    <property type="term" value="F:phosphotransferase activity, for other substituted phosphate groups"/>
    <property type="evidence" value="ECO:0007669"/>
    <property type="project" value="TreeGrafter"/>
</dbReference>
<evidence type="ECO:0000256" key="6">
    <source>
        <dbReference type="ARBA" id="ARBA00022989"/>
    </source>
</evidence>
<comment type="caution">
    <text evidence="11">The sequence shown here is derived from an EMBL/GenBank/DDBJ whole genome shotgun (WGS) entry which is preliminary data.</text>
</comment>